<accession>A0A382QV92</accession>
<feature type="non-terminal residue" evidence="2">
    <location>
        <position position="253"/>
    </location>
</feature>
<proteinExistence type="predicted"/>
<dbReference type="InterPro" id="IPR051450">
    <property type="entry name" value="Gfo/Idh/MocA_Oxidoreductases"/>
</dbReference>
<evidence type="ECO:0000259" key="1">
    <source>
        <dbReference type="Pfam" id="PF01408"/>
    </source>
</evidence>
<reference evidence="2" key="1">
    <citation type="submission" date="2018-05" db="EMBL/GenBank/DDBJ databases">
        <authorList>
            <person name="Lanie J.A."/>
            <person name="Ng W.-L."/>
            <person name="Kazmierczak K.M."/>
            <person name="Andrzejewski T.M."/>
            <person name="Davidsen T.M."/>
            <person name="Wayne K.J."/>
            <person name="Tettelin H."/>
            <person name="Glass J.I."/>
            <person name="Rusch D."/>
            <person name="Podicherti R."/>
            <person name="Tsui H.-C.T."/>
            <person name="Winkler M.E."/>
        </authorList>
    </citation>
    <scope>NUCLEOTIDE SEQUENCE</scope>
</reference>
<dbReference type="PANTHER" id="PTHR43377">
    <property type="entry name" value="BILIVERDIN REDUCTASE A"/>
    <property type="match status" value="1"/>
</dbReference>
<evidence type="ECO:0000313" key="2">
    <source>
        <dbReference type="EMBL" id="SVC88782.1"/>
    </source>
</evidence>
<dbReference type="InterPro" id="IPR000683">
    <property type="entry name" value="Gfo/Idh/MocA-like_OxRdtase_N"/>
</dbReference>
<sequence>MAREYSRVLLALGRTFTVIGRSERSAAVFEKTVDVPVHRGGLASALIDSDPPDMAIVAIGVDQLAAVTSQLVEAGCGRLLVEKPAGINSEEIRLLQTSVEQTGATVQVAYNRRHYASVATARRMIAEDGGITSCLFEVTERSESIAELDKSQAEKASWFLANTSHVVDLVISLAGRPVELAAHNAGTLPWHQSGSQFVGAGLTERGIPFSYHGDWEAPGRWGIEVCTRERRLVFRPIEELHMIVRGSETIVRV</sequence>
<name>A0A382QV92_9ZZZZ</name>
<gene>
    <name evidence="2" type="ORF">METZ01_LOCUS341636</name>
</gene>
<dbReference type="Gene3D" id="3.40.50.720">
    <property type="entry name" value="NAD(P)-binding Rossmann-like Domain"/>
    <property type="match status" value="1"/>
</dbReference>
<dbReference type="SUPFAM" id="SSF51735">
    <property type="entry name" value="NAD(P)-binding Rossmann-fold domains"/>
    <property type="match status" value="1"/>
</dbReference>
<feature type="domain" description="Gfo/Idh/MocA-like oxidoreductase N-terminal" evidence="1">
    <location>
        <begin position="18"/>
        <end position="110"/>
    </location>
</feature>
<dbReference type="PANTHER" id="PTHR43377:SF1">
    <property type="entry name" value="BILIVERDIN REDUCTASE A"/>
    <property type="match status" value="1"/>
</dbReference>
<protein>
    <recommendedName>
        <fullName evidence="1">Gfo/Idh/MocA-like oxidoreductase N-terminal domain-containing protein</fullName>
    </recommendedName>
</protein>
<dbReference type="Pfam" id="PF01408">
    <property type="entry name" value="GFO_IDH_MocA"/>
    <property type="match status" value="1"/>
</dbReference>
<dbReference type="InterPro" id="IPR036291">
    <property type="entry name" value="NAD(P)-bd_dom_sf"/>
</dbReference>
<dbReference type="GO" id="GO:0000166">
    <property type="term" value="F:nucleotide binding"/>
    <property type="evidence" value="ECO:0007669"/>
    <property type="project" value="InterPro"/>
</dbReference>
<dbReference type="AlphaFoldDB" id="A0A382QV92"/>
<organism evidence="2">
    <name type="scientific">marine metagenome</name>
    <dbReference type="NCBI Taxonomy" id="408172"/>
    <lineage>
        <taxon>unclassified sequences</taxon>
        <taxon>metagenomes</taxon>
        <taxon>ecological metagenomes</taxon>
    </lineage>
</organism>
<dbReference type="Gene3D" id="3.30.360.10">
    <property type="entry name" value="Dihydrodipicolinate Reductase, domain 2"/>
    <property type="match status" value="1"/>
</dbReference>
<dbReference type="EMBL" id="UINC01116792">
    <property type="protein sequence ID" value="SVC88782.1"/>
    <property type="molecule type" value="Genomic_DNA"/>
</dbReference>